<organism evidence="1">
    <name type="scientific">marine sediment metagenome</name>
    <dbReference type="NCBI Taxonomy" id="412755"/>
    <lineage>
        <taxon>unclassified sequences</taxon>
        <taxon>metagenomes</taxon>
        <taxon>ecological metagenomes</taxon>
    </lineage>
</organism>
<accession>A0A0F9WQZ2</accession>
<evidence type="ECO:0000313" key="1">
    <source>
        <dbReference type="EMBL" id="KKN88646.1"/>
    </source>
</evidence>
<dbReference type="AlphaFoldDB" id="A0A0F9WQZ2"/>
<protein>
    <submittedName>
        <fullName evidence="1">Uncharacterized protein</fullName>
    </submittedName>
</protein>
<name>A0A0F9WQZ2_9ZZZZ</name>
<gene>
    <name evidence="1" type="ORF">LCGC14_0245370</name>
</gene>
<proteinExistence type="predicted"/>
<sequence length="237" mass="26570">MALVLKQLRTIKSDASEVYIYDSTQQHVTDPDGGWGTTEGGSVDRADRCLLCFTTFTDEDGTETYLDNANQYIGDDKSYSIVDGDGLGNDTMSKFTVESTKDGHHSVYLIPVERASSDPGGPVANQLYYNTVDTFIYIYYSSAWVLLAETHLQYLKSYAGGTLCEQLYDVRTILYDAESTWDAVDTDYAGSTSEKAQKKWFSIWDAEERQKTAQLAFYAGSEAKARDMLRTLTNRSR</sequence>
<reference evidence="1" key="1">
    <citation type="journal article" date="2015" name="Nature">
        <title>Complex archaea that bridge the gap between prokaryotes and eukaryotes.</title>
        <authorList>
            <person name="Spang A."/>
            <person name="Saw J.H."/>
            <person name="Jorgensen S.L."/>
            <person name="Zaremba-Niedzwiedzka K."/>
            <person name="Martijn J."/>
            <person name="Lind A.E."/>
            <person name="van Eijk R."/>
            <person name="Schleper C."/>
            <person name="Guy L."/>
            <person name="Ettema T.J."/>
        </authorList>
    </citation>
    <scope>NUCLEOTIDE SEQUENCE</scope>
</reference>
<comment type="caution">
    <text evidence="1">The sequence shown here is derived from an EMBL/GenBank/DDBJ whole genome shotgun (WGS) entry which is preliminary data.</text>
</comment>
<dbReference type="EMBL" id="LAZR01000126">
    <property type="protein sequence ID" value="KKN88646.1"/>
    <property type="molecule type" value="Genomic_DNA"/>
</dbReference>